<reference evidence="4" key="1">
    <citation type="journal article" date="2012" name="Nature">
        <title>Algal genomes reveal evolutionary mosaicism and the fate of nucleomorphs.</title>
        <authorList>
            <consortium name="DOE Joint Genome Institute"/>
            <person name="Curtis B.A."/>
            <person name="Tanifuji G."/>
            <person name="Burki F."/>
            <person name="Gruber A."/>
            <person name="Irimia M."/>
            <person name="Maruyama S."/>
            <person name="Arias M.C."/>
            <person name="Ball S.G."/>
            <person name="Gile G.H."/>
            <person name="Hirakawa Y."/>
            <person name="Hopkins J.F."/>
            <person name="Kuo A."/>
            <person name="Rensing S.A."/>
            <person name="Schmutz J."/>
            <person name="Symeonidi A."/>
            <person name="Elias M."/>
            <person name="Eveleigh R.J."/>
            <person name="Herman E.K."/>
            <person name="Klute M.J."/>
            <person name="Nakayama T."/>
            <person name="Obornik M."/>
            <person name="Reyes-Prieto A."/>
            <person name="Armbrust E.V."/>
            <person name="Aves S.J."/>
            <person name="Beiko R.G."/>
            <person name="Coutinho P."/>
            <person name="Dacks J.B."/>
            <person name="Durnford D.G."/>
            <person name="Fast N.M."/>
            <person name="Green B.R."/>
            <person name="Grisdale C.J."/>
            <person name="Hempel F."/>
            <person name="Henrissat B."/>
            <person name="Hoppner M.P."/>
            <person name="Ishida K."/>
            <person name="Kim E."/>
            <person name="Koreny L."/>
            <person name="Kroth P.G."/>
            <person name="Liu Y."/>
            <person name="Malik S.B."/>
            <person name="Maier U.G."/>
            <person name="McRose D."/>
            <person name="Mock T."/>
            <person name="Neilson J.A."/>
            <person name="Onodera N.T."/>
            <person name="Poole A.M."/>
            <person name="Pritham E.J."/>
            <person name="Richards T.A."/>
            <person name="Rocap G."/>
            <person name="Roy S.W."/>
            <person name="Sarai C."/>
            <person name="Schaack S."/>
            <person name="Shirato S."/>
            <person name="Slamovits C.H."/>
            <person name="Spencer D.F."/>
            <person name="Suzuki S."/>
            <person name="Worden A.Z."/>
            <person name="Zauner S."/>
            <person name="Barry K."/>
            <person name="Bell C."/>
            <person name="Bharti A.K."/>
            <person name="Crow J.A."/>
            <person name="Grimwood J."/>
            <person name="Kramer R."/>
            <person name="Lindquist E."/>
            <person name="Lucas S."/>
            <person name="Salamov A."/>
            <person name="McFadden G.I."/>
            <person name="Lane C.E."/>
            <person name="Keeling P.J."/>
            <person name="Gray M.W."/>
            <person name="Grigoriev I.V."/>
            <person name="Archibald J.M."/>
        </authorList>
    </citation>
    <scope>NUCLEOTIDE SEQUENCE</scope>
    <source>
        <strain evidence="4">CCMP2712</strain>
    </source>
</reference>
<evidence type="ECO:0000313" key="4">
    <source>
        <dbReference type="Proteomes" id="UP000011087"/>
    </source>
</evidence>
<dbReference type="OMA" id="CEPMADS"/>
<protein>
    <recommendedName>
        <fullName evidence="2">PNPLA domain-containing protein</fullName>
    </recommendedName>
</protein>
<dbReference type="eggNOG" id="ENOG502RPUA">
    <property type="taxonomic scope" value="Eukaryota"/>
</dbReference>
<proteinExistence type="predicted"/>
<dbReference type="InterPro" id="IPR002641">
    <property type="entry name" value="PNPLA_dom"/>
</dbReference>
<keyword evidence="1" id="KW-0443">Lipid metabolism</keyword>
<dbReference type="InterPro" id="IPR016035">
    <property type="entry name" value="Acyl_Trfase/lysoPLipase"/>
</dbReference>
<dbReference type="PaxDb" id="55529-EKX52004"/>
<organism evidence="3 4">
    <name type="scientific">Guillardia theta (strain CCMP2712)</name>
    <name type="common">Cryptophyte</name>
    <dbReference type="NCBI Taxonomy" id="905079"/>
    <lineage>
        <taxon>Eukaryota</taxon>
        <taxon>Cryptophyceae</taxon>
        <taxon>Pyrenomonadales</taxon>
        <taxon>Geminigeraceae</taxon>
        <taxon>Guillardia</taxon>
    </lineage>
</organism>
<evidence type="ECO:0000256" key="1">
    <source>
        <dbReference type="ARBA" id="ARBA00023098"/>
    </source>
</evidence>
<evidence type="ECO:0000313" key="3">
    <source>
        <dbReference type="EnsemblProtists" id="EKX52004"/>
    </source>
</evidence>
<dbReference type="EnsemblProtists" id="EKX52004">
    <property type="protein sequence ID" value="EKX52004"/>
    <property type="gene ID" value="GUITHDRAFT_60840"/>
</dbReference>
<sequence length="358" mass="39125">MRGSVTAGMACAINDLGVADAFDLVLGSSAGSIVGSYLVARADHRTTYQFFCNYLTTSKNHLNGTSWLDISRLTKLLSPIRPDFSPKSPVMLLEYPMKHIMQELLPLNWTVFERNNKHQPMKVIASGLFSQGPVILGTEEDSFNDLSSLCDCIKASCMLPGIAGIQPIWIKGSSSRDPENLKQGEVSDSLASFVPEVEPLVDALVYEPIPYRSALSSGCSHVLVLRSYPDGNLMPKSLLGIFERLIAPKCLDPFPKVKKHLHDAGHSIIYAKDILLLNQQASKGLVSNQAADEGRQEEETDPRLFAIAPLDVDDVISQLALDRNVLLAGILQGFVRAYDILGDPSRSLTGAERAIDLF</sequence>
<dbReference type="Gene3D" id="3.40.1090.10">
    <property type="entry name" value="Cytosolic phospholipase A2 catalytic domain"/>
    <property type="match status" value="1"/>
</dbReference>
<reference evidence="4" key="2">
    <citation type="submission" date="2012-11" db="EMBL/GenBank/DDBJ databases">
        <authorList>
            <person name="Kuo A."/>
            <person name="Curtis B.A."/>
            <person name="Tanifuji G."/>
            <person name="Burki F."/>
            <person name="Gruber A."/>
            <person name="Irimia M."/>
            <person name="Maruyama S."/>
            <person name="Arias M.C."/>
            <person name="Ball S.G."/>
            <person name="Gile G.H."/>
            <person name="Hirakawa Y."/>
            <person name="Hopkins J.F."/>
            <person name="Rensing S.A."/>
            <person name="Schmutz J."/>
            <person name="Symeonidi A."/>
            <person name="Elias M."/>
            <person name="Eveleigh R.J."/>
            <person name="Herman E.K."/>
            <person name="Klute M.J."/>
            <person name="Nakayama T."/>
            <person name="Obornik M."/>
            <person name="Reyes-Prieto A."/>
            <person name="Armbrust E.V."/>
            <person name="Aves S.J."/>
            <person name="Beiko R.G."/>
            <person name="Coutinho P."/>
            <person name="Dacks J.B."/>
            <person name="Durnford D.G."/>
            <person name="Fast N.M."/>
            <person name="Green B.R."/>
            <person name="Grisdale C."/>
            <person name="Hempe F."/>
            <person name="Henrissat B."/>
            <person name="Hoppner M.P."/>
            <person name="Ishida K.-I."/>
            <person name="Kim E."/>
            <person name="Koreny L."/>
            <person name="Kroth P.G."/>
            <person name="Liu Y."/>
            <person name="Malik S.-B."/>
            <person name="Maier U.G."/>
            <person name="McRose D."/>
            <person name="Mock T."/>
            <person name="Neilson J.A."/>
            <person name="Onodera N.T."/>
            <person name="Poole A.M."/>
            <person name="Pritham E.J."/>
            <person name="Richards T.A."/>
            <person name="Rocap G."/>
            <person name="Roy S.W."/>
            <person name="Sarai C."/>
            <person name="Schaack S."/>
            <person name="Shirato S."/>
            <person name="Slamovits C.H."/>
            <person name="Spencer D.F."/>
            <person name="Suzuki S."/>
            <person name="Worden A.Z."/>
            <person name="Zauner S."/>
            <person name="Barry K."/>
            <person name="Bell C."/>
            <person name="Bharti A.K."/>
            <person name="Crow J.A."/>
            <person name="Grimwood J."/>
            <person name="Kramer R."/>
            <person name="Lindquist E."/>
            <person name="Lucas S."/>
            <person name="Salamov A."/>
            <person name="McFadden G.I."/>
            <person name="Lane C.E."/>
            <person name="Keeling P.J."/>
            <person name="Gray M.W."/>
            <person name="Grigoriev I.V."/>
            <person name="Archibald J.M."/>
        </authorList>
    </citation>
    <scope>NUCLEOTIDE SEQUENCE</scope>
    <source>
        <strain evidence="4">CCMP2712</strain>
    </source>
</reference>
<dbReference type="SUPFAM" id="SSF52151">
    <property type="entry name" value="FabD/lysophospholipase-like"/>
    <property type="match status" value="1"/>
</dbReference>
<accession>A0A0C3U766</accession>
<name>A0A0C3U766_GUITC</name>
<evidence type="ECO:0000259" key="2">
    <source>
        <dbReference type="Pfam" id="PF01734"/>
    </source>
</evidence>
<feature type="domain" description="PNPLA" evidence="2">
    <location>
        <begin position="1"/>
        <end position="214"/>
    </location>
</feature>
<dbReference type="Pfam" id="PF01734">
    <property type="entry name" value="Patatin"/>
    <property type="match status" value="1"/>
</dbReference>
<dbReference type="OrthoDB" id="45309at2759"/>
<dbReference type="HOGENOM" id="CLU_627790_0_0_1"/>
<reference evidence="3" key="3">
    <citation type="submission" date="2015-06" db="UniProtKB">
        <authorList>
            <consortium name="EnsemblProtists"/>
        </authorList>
    </citation>
    <scope>IDENTIFICATION</scope>
</reference>
<keyword evidence="4" id="KW-1185">Reference proteome</keyword>
<dbReference type="Proteomes" id="UP000011087">
    <property type="component" value="Unassembled WGS sequence"/>
</dbReference>